<evidence type="ECO:0000313" key="8">
    <source>
        <dbReference type="Proteomes" id="UP000036681"/>
    </source>
</evidence>
<evidence type="ECO:0000256" key="1">
    <source>
        <dbReference type="ARBA" id="ARBA00004477"/>
    </source>
</evidence>
<dbReference type="Pfam" id="PF07019">
    <property type="entry name" value="EMC6"/>
    <property type="match status" value="1"/>
</dbReference>
<dbReference type="AlphaFoldDB" id="A0A0M3HNM3"/>
<dbReference type="GO" id="GO:0005789">
    <property type="term" value="C:endoplasmic reticulum membrane"/>
    <property type="evidence" value="ECO:0007669"/>
    <property type="project" value="UniProtKB-SubCell"/>
</dbReference>
<keyword evidence="5 7" id="KW-1133">Transmembrane helix</keyword>
<evidence type="ECO:0000313" key="9">
    <source>
        <dbReference type="WBParaSite" id="ALUE_0000331301-mRNA-1"/>
    </source>
</evidence>
<evidence type="ECO:0000256" key="4">
    <source>
        <dbReference type="ARBA" id="ARBA00022824"/>
    </source>
</evidence>
<dbReference type="PANTHER" id="PTHR12906">
    <property type="entry name" value="PROTEIN C20ORF24 RAB5-INTERACTING PROTEIN"/>
    <property type="match status" value="1"/>
</dbReference>
<dbReference type="PANTHER" id="PTHR12906:SF0">
    <property type="entry name" value="GEL COMPLEX SUBUNIT OPTI"/>
    <property type="match status" value="1"/>
</dbReference>
<name>A0A0M3HNM3_ASCLU</name>
<feature type="transmembrane region" description="Helical" evidence="7">
    <location>
        <begin position="46"/>
        <end position="72"/>
    </location>
</feature>
<accession>A0A0M3HNM3</accession>
<keyword evidence="4" id="KW-0256">Endoplasmic reticulum</keyword>
<keyword evidence="6 7" id="KW-0472">Membrane</keyword>
<dbReference type="WBParaSite" id="ALUE_0000331301-mRNA-1">
    <property type="protein sequence ID" value="ALUE_0000331301-mRNA-1"/>
    <property type="gene ID" value="ALUE_0000331301"/>
</dbReference>
<dbReference type="InterPro" id="IPR010742">
    <property type="entry name" value="RCAF1"/>
</dbReference>
<evidence type="ECO:0000256" key="5">
    <source>
        <dbReference type="ARBA" id="ARBA00022989"/>
    </source>
</evidence>
<reference evidence="9" key="1">
    <citation type="submission" date="2017-02" db="UniProtKB">
        <authorList>
            <consortium name="WormBaseParasite"/>
        </authorList>
    </citation>
    <scope>IDENTIFICATION</scope>
</reference>
<comment type="similarity">
    <text evidence="2">Belongs to the EMC6 family.</text>
</comment>
<keyword evidence="8" id="KW-1185">Reference proteome</keyword>
<protein>
    <submittedName>
        <fullName evidence="9">Rab5-interacting protein</fullName>
    </submittedName>
</protein>
<organism evidence="8 9">
    <name type="scientific">Ascaris lumbricoides</name>
    <name type="common">Giant roundworm</name>
    <dbReference type="NCBI Taxonomy" id="6252"/>
    <lineage>
        <taxon>Eukaryota</taxon>
        <taxon>Metazoa</taxon>
        <taxon>Ecdysozoa</taxon>
        <taxon>Nematoda</taxon>
        <taxon>Chromadorea</taxon>
        <taxon>Rhabditida</taxon>
        <taxon>Spirurina</taxon>
        <taxon>Ascaridomorpha</taxon>
        <taxon>Ascaridoidea</taxon>
        <taxon>Ascarididae</taxon>
        <taxon>Ascaris</taxon>
    </lineage>
</organism>
<comment type="subcellular location">
    <subcellularLocation>
        <location evidence="1">Endoplasmic reticulum membrane</location>
        <topology evidence="1">Multi-pass membrane protein</topology>
    </subcellularLocation>
</comment>
<proteinExistence type="inferred from homology"/>
<evidence type="ECO:0000256" key="6">
    <source>
        <dbReference type="ARBA" id="ARBA00023136"/>
    </source>
</evidence>
<dbReference type="GO" id="GO:0005739">
    <property type="term" value="C:mitochondrion"/>
    <property type="evidence" value="ECO:0007669"/>
    <property type="project" value="GOC"/>
</dbReference>
<dbReference type="Proteomes" id="UP000036681">
    <property type="component" value="Unplaced"/>
</dbReference>
<sequence>MSQRRAAQNDADNASWRKTLSKAFVSGSEWPDKDELLDVLYWGKQVLAFLIGISWGIIPLHGFLAILLYVFISTVTAQLYVTNFQKVMRNIFGWMFNLQMDEDTLGGFWELAKEGFGAAFATFMVAWIGVYSAVHFD</sequence>
<dbReference type="InterPro" id="IPR029008">
    <property type="entry name" value="EMC6-like"/>
</dbReference>
<evidence type="ECO:0000256" key="3">
    <source>
        <dbReference type="ARBA" id="ARBA00022692"/>
    </source>
</evidence>
<evidence type="ECO:0000256" key="7">
    <source>
        <dbReference type="SAM" id="Phobius"/>
    </source>
</evidence>
<keyword evidence="3 7" id="KW-0812">Transmembrane</keyword>
<evidence type="ECO:0000256" key="2">
    <source>
        <dbReference type="ARBA" id="ARBA00009436"/>
    </source>
</evidence>
<dbReference type="GO" id="GO:0097250">
    <property type="term" value="P:mitochondrial respirasome assembly"/>
    <property type="evidence" value="ECO:0007669"/>
    <property type="project" value="InterPro"/>
</dbReference>
<feature type="transmembrane region" description="Helical" evidence="7">
    <location>
        <begin position="115"/>
        <end position="134"/>
    </location>
</feature>